<feature type="coiled-coil region" evidence="2">
    <location>
        <begin position="326"/>
        <end position="512"/>
    </location>
</feature>
<dbReference type="SUPFAM" id="SSF57850">
    <property type="entry name" value="RING/U-box"/>
    <property type="match status" value="1"/>
</dbReference>
<evidence type="ECO:0000313" key="6">
    <source>
        <dbReference type="RefSeq" id="XP_071937530.1"/>
    </source>
</evidence>
<dbReference type="GeneID" id="113728796"/>
<keyword evidence="1" id="KW-0862">Zinc</keyword>
<feature type="compositionally biased region" description="Basic residues" evidence="3">
    <location>
        <begin position="1"/>
        <end position="14"/>
    </location>
</feature>
<dbReference type="RefSeq" id="XP_071937530.1">
    <property type="nucleotide sequence ID" value="XM_072081429.1"/>
</dbReference>
<organism evidence="5 6">
    <name type="scientific">Coffea arabica</name>
    <name type="common">Arabian coffee</name>
    <dbReference type="NCBI Taxonomy" id="13443"/>
    <lineage>
        <taxon>Eukaryota</taxon>
        <taxon>Viridiplantae</taxon>
        <taxon>Streptophyta</taxon>
        <taxon>Embryophyta</taxon>
        <taxon>Tracheophyta</taxon>
        <taxon>Spermatophyta</taxon>
        <taxon>Magnoliopsida</taxon>
        <taxon>eudicotyledons</taxon>
        <taxon>Gunneridae</taxon>
        <taxon>Pentapetalae</taxon>
        <taxon>asterids</taxon>
        <taxon>lamiids</taxon>
        <taxon>Gentianales</taxon>
        <taxon>Rubiaceae</taxon>
        <taxon>Ixoroideae</taxon>
        <taxon>Gardenieae complex</taxon>
        <taxon>Bertiereae - Coffeeae clade</taxon>
        <taxon>Coffeeae</taxon>
        <taxon>Coffea</taxon>
    </lineage>
</organism>
<dbReference type="Gene3D" id="3.30.40.10">
    <property type="entry name" value="Zinc/RING finger domain, C3HC4 (zinc finger)"/>
    <property type="match status" value="1"/>
</dbReference>
<feature type="region of interest" description="Disordered" evidence="3">
    <location>
        <begin position="1"/>
        <end position="49"/>
    </location>
</feature>
<dbReference type="InterPro" id="IPR046934">
    <property type="entry name" value="PIR2-like"/>
</dbReference>
<dbReference type="Pfam" id="PF13920">
    <property type="entry name" value="zf-C3HC4_3"/>
    <property type="match status" value="1"/>
</dbReference>
<keyword evidence="5" id="KW-1185">Reference proteome</keyword>
<reference evidence="6" key="1">
    <citation type="submission" date="2025-08" db="UniProtKB">
        <authorList>
            <consortium name="RefSeq"/>
        </authorList>
    </citation>
    <scope>IDENTIFICATION</scope>
    <source>
        <tissue evidence="6">Leaves</tissue>
    </source>
</reference>
<evidence type="ECO:0000259" key="4">
    <source>
        <dbReference type="PROSITE" id="PS50089"/>
    </source>
</evidence>
<accession>A0ABM4X0G6</accession>
<evidence type="ECO:0000256" key="3">
    <source>
        <dbReference type="SAM" id="MobiDB-lite"/>
    </source>
</evidence>
<keyword evidence="1" id="KW-0479">Metal-binding</keyword>
<dbReference type="PROSITE" id="PS50089">
    <property type="entry name" value="ZF_RING_2"/>
    <property type="match status" value="1"/>
</dbReference>
<dbReference type="Proteomes" id="UP001652660">
    <property type="component" value="Chromosome 2e"/>
</dbReference>
<gene>
    <name evidence="6" type="primary">LOC113728796</name>
</gene>
<proteinExistence type="predicted"/>
<dbReference type="PANTHER" id="PTHR46405:SF3">
    <property type="entry name" value="RING_U-BOX SUPERFAMILY PROTEIN"/>
    <property type="match status" value="1"/>
</dbReference>
<dbReference type="InterPro" id="IPR013083">
    <property type="entry name" value="Znf_RING/FYVE/PHD"/>
</dbReference>
<protein>
    <submittedName>
        <fullName evidence="6">MND1-interacting protein 1-like</fullName>
    </submittedName>
</protein>
<evidence type="ECO:0000256" key="2">
    <source>
        <dbReference type="SAM" id="Coils"/>
    </source>
</evidence>
<feature type="compositionally biased region" description="Basic and acidic residues" evidence="3">
    <location>
        <begin position="15"/>
        <end position="26"/>
    </location>
</feature>
<sequence>MAGSRKGKHKKKKEKSNPHKSKENNKQIDISVIKSELGHEKEGDKCDAKHTEDKQVEKLLYLKIEIAYEEACLIMSKMGYDTQTIEGALLRAGYIFGEPDIRSSIMKSTLTLINSSRQENGKVIFNEEQEPIFKTLAELIEFWVQDLVNLVERQRPGLSKSSAMQQILSSKLLAIEKTNQSLAPDRVEASSSSEVSGANQFDFDAFLKENALALKRLTGLTYTPELASQSEKNATSSASPQEQGQISLEDFEFDQISNPFEGFQGLCDETRLRNCSEEQKHEIIFSLEELIRSLEQQVEDRKNWALNKRRESRASLVSHSHELIMLSLEKEKREQLAKEKEELATSMSKMILKKENAQRTTMDQIDRLYQQLGKVQAENLRLRAELTSIELNESESKKNMKLAMKKEKEDLKKIENSEKHISKTNSLINQEKEKILQLEVELKNVVQAQEEAKLKFKQEIEEKEQARILVSEEKKLTRIAREYRDRKLSALEQKLEVERRRVMDDKERLMLEASILKTQHLLGSSVSEAESSQNLAQAMLIPDHRRCIICCRKEVSVLFLPCSHQVVCVGCSIIVGEYCPSCRVQITERYKVYSGTT</sequence>
<keyword evidence="1" id="KW-0863">Zinc-finger</keyword>
<keyword evidence="2" id="KW-0175">Coiled coil</keyword>
<name>A0ABM4X0G6_COFAR</name>
<dbReference type="PANTHER" id="PTHR46405">
    <property type="entry name" value="OS05G0141500 PROTEIN"/>
    <property type="match status" value="1"/>
</dbReference>
<evidence type="ECO:0000313" key="5">
    <source>
        <dbReference type="Proteomes" id="UP001652660"/>
    </source>
</evidence>
<feature type="compositionally biased region" description="Basic and acidic residues" evidence="3">
    <location>
        <begin position="36"/>
        <end position="49"/>
    </location>
</feature>
<dbReference type="InterPro" id="IPR001841">
    <property type="entry name" value="Znf_RING"/>
</dbReference>
<evidence type="ECO:0000256" key="1">
    <source>
        <dbReference type="PROSITE-ProRule" id="PRU00175"/>
    </source>
</evidence>
<feature type="domain" description="RING-type" evidence="4">
    <location>
        <begin position="547"/>
        <end position="583"/>
    </location>
</feature>